<protein>
    <recommendedName>
        <fullName evidence="4">DUF4037 domain-containing protein</fullName>
    </recommendedName>
</protein>
<accession>A0ABS4KTE1</accession>
<sequence>MHIDFNSFCENYEKKYLNNICKDSIRKELNIPDSDKLKKNGTFERGIFYIVDNDLRYSRIKIQTLLWETASGEKKYISVFPSFIIKYNKVSTDLIEFISTNVGKDENIFDYIDDSGDLLECEDILARSCKRVEHAVISKKLTALLSAKYTETFNNTISFINFVDYKKLNLRFKETYVLIIAANICFKSLILNGASLSYLNEFFKFLR</sequence>
<feature type="transmembrane region" description="Helical" evidence="1">
    <location>
        <begin position="176"/>
        <end position="199"/>
    </location>
</feature>
<keyword evidence="1" id="KW-1133">Transmembrane helix</keyword>
<dbReference type="RefSeq" id="WP_209702460.1">
    <property type="nucleotide sequence ID" value="NZ_JAGGLM010000013.1"/>
</dbReference>
<organism evidence="2 3">
    <name type="scientific">Clostridium algifaecis</name>
    <dbReference type="NCBI Taxonomy" id="1472040"/>
    <lineage>
        <taxon>Bacteria</taxon>
        <taxon>Bacillati</taxon>
        <taxon>Bacillota</taxon>
        <taxon>Clostridia</taxon>
        <taxon>Eubacteriales</taxon>
        <taxon>Clostridiaceae</taxon>
        <taxon>Clostridium</taxon>
    </lineage>
</organism>
<evidence type="ECO:0000313" key="3">
    <source>
        <dbReference type="Proteomes" id="UP001519307"/>
    </source>
</evidence>
<name>A0ABS4KTE1_9CLOT</name>
<keyword evidence="3" id="KW-1185">Reference proteome</keyword>
<dbReference type="Proteomes" id="UP001519307">
    <property type="component" value="Unassembled WGS sequence"/>
</dbReference>
<evidence type="ECO:0000256" key="1">
    <source>
        <dbReference type="SAM" id="Phobius"/>
    </source>
</evidence>
<comment type="caution">
    <text evidence="2">The sequence shown here is derived from an EMBL/GenBank/DDBJ whole genome shotgun (WGS) entry which is preliminary data.</text>
</comment>
<evidence type="ECO:0000313" key="2">
    <source>
        <dbReference type="EMBL" id="MBP2033313.1"/>
    </source>
</evidence>
<dbReference type="EMBL" id="JAGGLM010000013">
    <property type="protein sequence ID" value="MBP2033313.1"/>
    <property type="molecule type" value="Genomic_DNA"/>
</dbReference>
<evidence type="ECO:0008006" key="4">
    <source>
        <dbReference type="Google" id="ProtNLM"/>
    </source>
</evidence>
<proteinExistence type="predicted"/>
<keyword evidence="1" id="KW-0472">Membrane</keyword>
<reference evidence="2 3" key="1">
    <citation type="submission" date="2021-03" db="EMBL/GenBank/DDBJ databases">
        <title>Genomic Encyclopedia of Type Strains, Phase IV (KMG-IV): sequencing the most valuable type-strain genomes for metagenomic binning, comparative biology and taxonomic classification.</title>
        <authorList>
            <person name="Goeker M."/>
        </authorList>
    </citation>
    <scope>NUCLEOTIDE SEQUENCE [LARGE SCALE GENOMIC DNA]</scope>
    <source>
        <strain evidence="2 3">DSM 28783</strain>
    </source>
</reference>
<keyword evidence="1" id="KW-0812">Transmembrane</keyword>
<gene>
    <name evidence="2" type="ORF">J2Z42_002016</name>
</gene>